<dbReference type="Proteomes" id="UP000001654">
    <property type="component" value="Chromosome"/>
</dbReference>
<dbReference type="InterPro" id="IPR049492">
    <property type="entry name" value="BD-FAE-like_dom"/>
</dbReference>
<dbReference type="eggNOG" id="COG0657">
    <property type="taxonomic scope" value="Bacteria"/>
</dbReference>
<accession>D5BJW7</accession>
<dbReference type="AlphaFoldDB" id="D5BJW7"/>
<proteinExistence type="predicted"/>
<evidence type="ECO:0000313" key="5">
    <source>
        <dbReference type="Proteomes" id="UP000001654"/>
    </source>
</evidence>
<feature type="chain" id="PRO_5003069066" evidence="2">
    <location>
        <begin position="23"/>
        <end position="176"/>
    </location>
</feature>
<keyword evidence="1" id="KW-0378">Hydrolase</keyword>
<feature type="domain" description="BD-FAE-like" evidence="3">
    <location>
        <begin position="51"/>
        <end position="171"/>
    </location>
</feature>
<reference evidence="4 5" key="1">
    <citation type="journal article" date="2010" name="BMC Genomics">
        <title>The complete genome of Zunongwangia profunda SM-A87 reveals its adaptation to the deep-sea environment and ecological role in sedimentary organic nitrogen degradation.</title>
        <authorList>
            <person name="Qin Q.L."/>
            <person name="Zhang X.Y."/>
            <person name="Wang X.M."/>
            <person name="Liu G.M."/>
            <person name="Chen X.L."/>
            <person name="Xie B.B."/>
            <person name="Dang H.Y."/>
            <person name="Zhou B.C."/>
            <person name="Yu J."/>
            <person name="Zhang Y.Z."/>
        </authorList>
    </citation>
    <scope>NUCLEOTIDE SEQUENCE [LARGE SCALE GENOMIC DNA]</scope>
    <source>
        <strain evidence="5">DSM 18752 / CCTCC AB 206139 / SM-A87</strain>
    </source>
</reference>
<dbReference type="KEGG" id="zpr:ZPR_3500"/>
<dbReference type="Gene3D" id="3.40.50.1820">
    <property type="entry name" value="alpha/beta hydrolase"/>
    <property type="match status" value="1"/>
</dbReference>
<evidence type="ECO:0000256" key="2">
    <source>
        <dbReference type="SAM" id="SignalP"/>
    </source>
</evidence>
<keyword evidence="2" id="KW-0732">Signal</keyword>
<protein>
    <submittedName>
        <fullName evidence="4">Secreted lipase/esterase</fullName>
    </submittedName>
</protein>
<dbReference type="GO" id="GO:0016787">
    <property type="term" value="F:hydrolase activity"/>
    <property type="evidence" value="ECO:0007669"/>
    <property type="project" value="UniProtKB-KW"/>
</dbReference>
<evidence type="ECO:0000313" key="4">
    <source>
        <dbReference type="EMBL" id="ADF53815.1"/>
    </source>
</evidence>
<keyword evidence="5" id="KW-1185">Reference proteome</keyword>
<feature type="signal peptide" evidence="2">
    <location>
        <begin position="1"/>
        <end position="22"/>
    </location>
</feature>
<dbReference type="STRING" id="655815.ZPR_3500"/>
<dbReference type="InterPro" id="IPR050300">
    <property type="entry name" value="GDXG_lipolytic_enzyme"/>
</dbReference>
<dbReference type="HOGENOM" id="CLU_1524569_0_0_10"/>
<dbReference type="InterPro" id="IPR029058">
    <property type="entry name" value="AB_hydrolase_fold"/>
</dbReference>
<evidence type="ECO:0000256" key="1">
    <source>
        <dbReference type="ARBA" id="ARBA00022801"/>
    </source>
</evidence>
<gene>
    <name evidence="4" type="ordered locus">ZPR_3500</name>
</gene>
<sequence>MYLNMKRILFAFILLLGLQVSAQQHFTESIYKNKDQKTLTYAEKEGQKLYLDIYEPENSFKNRPVFIFMHGGGFGFGSPRNDDEVQLAKTAASYGYVAVQISYRLTRKDQSFGCDFEAEGKINTFKLAAEDFLDAVSFIIDNKEQFNIDPEKIIIGGSSAGAEAVLSAAFNQDLLI</sequence>
<name>D5BJW7_ZUNPS</name>
<organism evidence="4 5">
    <name type="scientific">Zunongwangia profunda (strain DSM 18752 / CCTCC AB 206139 / SM-A87)</name>
    <name type="common">Wangia profunda</name>
    <dbReference type="NCBI Taxonomy" id="655815"/>
    <lineage>
        <taxon>Bacteria</taxon>
        <taxon>Pseudomonadati</taxon>
        <taxon>Bacteroidota</taxon>
        <taxon>Flavobacteriia</taxon>
        <taxon>Flavobacteriales</taxon>
        <taxon>Flavobacteriaceae</taxon>
        <taxon>Zunongwangia</taxon>
    </lineage>
</organism>
<dbReference type="EMBL" id="CP001650">
    <property type="protein sequence ID" value="ADF53815.1"/>
    <property type="molecule type" value="Genomic_DNA"/>
</dbReference>
<evidence type="ECO:0000259" key="3">
    <source>
        <dbReference type="Pfam" id="PF20434"/>
    </source>
</evidence>
<dbReference type="PANTHER" id="PTHR48081">
    <property type="entry name" value="AB HYDROLASE SUPERFAMILY PROTEIN C4A8.06C"/>
    <property type="match status" value="1"/>
</dbReference>
<dbReference type="Pfam" id="PF20434">
    <property type="entry name" value="BD-FAE"/>
    <property type="match status" value="1"/>
</dbReference>
<dbReference type="SUPFAM" id="SSF53474">
    <property type="entry name" value="alpha/beta-Hydrolases"/>
    <property type="match status" value="1"/>
</dbReference>